<evidence type="ECO:0000313" key="1">
    <source>
        <dbReference type="EMBL" id="CAH9052247.1"/>
    </source>
</evidence>
<gene>
    <name evidence="1" type="ORF">PSECIP111951_00577</name>
</gene>
<reference evidence="1 2" key="1">
    <citation type="submission" date="2022-07" db="EMBL/GenBank/DDBJ databases">
        <authorList>
            <person name="Criscuolo A."/>
        </authorList>
    </citation>
    <scope>NUCLEOTIDE SEQUENCE [LARGE SCALE GENOMIC DNA]</scope>
    <source>
        <strain evidence="2">CIP 111951</strain>
    </source>
</reference>
<comment type="caution">
    <text evidence="1">The sequence shown here is derived from an EMBL/GenBank/DDBJ whole genome shotgun (WGS) entry which is preliminary data.</text>
</comment>
<sequence length="84" mass="8864">MLCFCSLYERACSLRLARSFATSLLSGSKLPSAAFFALARAMAACTADLSPCFCLTLSSASATLAFSFSFSGLVTLDAPRLCLF</sequence>
<dbReference type="Proteomes" id="UP001152485">
    <property type="component" value="Unassembled WGS sequence"/>
</dbReference>
<protein>
    <recommendedName>
        <fullName evidence="3">Secreted protein</fullName>
    </recommendedName>
</protein>
<evidence type="ECO:0000313" key="2">
    <source>
        <dbReference type="Proteomes" id="UP001152485"/>
    </source>
</evidence>
<dbReference type="EMBL" id="CAMAPD010000002">
    <property type="protein sequence ID" value="CAH9052247.1"/>
    <property type="molecule type" value="Genomic_DNA"/>
</dbReference>
<accession>A0ABN8UH89</accession>
<organism evidence="1 2">
    <name type="scientific">Pseudoalteromonas holothuriae</name>
    <dbReference type="NCBI Taxonomy" id="2963714"/>
    <lineage>
        <taxon>Bacteria</taxon>
        <taxon>Pseudomonadati</taxon>
        <taxon>Pseudomonadota</taxon>
        <taxon>Gammaproteobacteria</taxon>
        <taxon>Alteromonadales</taxon>
        <taxon>Pseudoalteromonadaceae</taxon>
        <taxon>Pseudoalteromonas</taxon>
    </lineage>
</organism>
<name>A0ABN8UH89_9GAMM</name>
<evidence type="ECO:0008006" key="3">
    <source>
        <dbReference type="Google" id="ProtNLM"/>
    </source>
</evidence>
<proteinExistence type="predicted"/>